<keyword evidence="1" id="KW-0067">ATP-binding</keyword>
<evidence type="ECO:0000313" key="4">
    <source>
        <dbReference type="Proteomes" id="UP000006512"/>
    </source>
</evidence>
<sequence length="365" mass="39709">MKILLSGTRAPVTRDLVRAFAACSHEVHGADSLATASTARELNSFTRLAPPAQNFAGFARDAQALVARLKPDLIVPLCEDIFWWAKAAQGWPLFAPDLKSLMQLHSKFDFVVLADCLGLPVPETRRLGPADRATPGDWVYKPEFSRFGRRVVIRPQQAPPLAHDPKNPWLQQAWIAGEDVCFHAVAHGGRLGAFAAYRSSWRTKGGASYYFDPVETELSRALEAMAVRLAASLNLTAQLACDLRRDKDGRLWLIECNPRATSGLHLMAHDPAALSAAFTGGGDATLRSDGQAACVGPAMWFYGLRTNRLASWRMDIGRARDVFRGVAGAAVSDTLGFSVRAALAGQDLQDFLTADMACDRDLTCS</sequence>
<dbReference type="SUPFAM" id="SSF56059">
    <property type="entry name" value="Glutathione synthetase ATP-binding domain-like"/>
    <property type="match status" value="1"/>
</dbReference>
<name>F4QHZ0_9CAUL</name>
<dbReference type="GO" id="GO:0046872">
    <property type="term" value="F:metal ion binding"/>
    <property type="evidence" value="ECO:0007669"/>
    <property type="project" value="InterPro"/>
</dbReference>
<dbReference type="GO" id="GO:0005524">
    <property type="term" value="F:ATP binding"/>
    <property type="evidence" value="ECO:0007669"/>
    <property type="project" value="UniProtKB-UniRule"/>
</dbReference>
<evidence type="ECO:0000256" key="1">
    <source>
        <dbReference type="PROSITE-ProRule" id="PRU00409"/>
    </source>
</evidence>
<dbReference type="PROSITE" id="PS50975">
    <property type="entry name" value="ATP_GRASP"/>
    <property type="match status" value="1"/>
</dbReference>
<dbReference type="eggNOG" id="COG0189">
    <property type="taxonomic scope" value="Bacteria"/>
</dbReference>
<keyword evidence="1" id="KW-0547">Nucleotide-binding</keyword>
<dbReference type="RefSeq" id="WP_006270864.1">
    <property type="nucleotide sequence ID" value="NZ_GL883077.1"/>
</dbReference>
<dbReference type="STRING" id="715226.ABI_01310"/>
<protein>
    <submittedName>
        <fullName evidence="3">ATP-grasp domain protein</fullName>
    </submittedName>
</protein>
<evidence type="ECO:0000313" key="3">
    <source>
        <dbReference type="EMBL" id="EGF91701.1"/>
    </source>
</evidence>
<reference evidence="4" key="1">
    <citation type="submission" date="2011-03" db="EMBL/GenBank/DDBJ databases">
        <title>Draft genome sequence of Brevundimonas diminuta.</title>
        <authorList>
            <person name="Brown P.J.B."/>
            <person name="Buechlein A."/>
            <person name="Hemmerich C."/>
            <person name="Brun Y.V."/>
        </authorList>
    </citation>
    <scope>NUCLEOTIDE SEQUENCE [LARGE SCALE GENOMIC DNA]</scope>
    <source>
        <strain evidence="4">C19</strain>
    </source>
</reference>
<dbReference type="Proteomes" id="UP000006512">
    <property type="component" value="Unassembled WGS sequence"/>
</dbReference>
<dbReference type="InterPro" id="IPR011761">
    <property type="entry name" value="ATP-grasp"/>
</dbReference>
<dbReference type="AlphaFoldDB" id="F4QHZ0"/>
<dbReference type="InterPro" id="IPR005479">
    <property type="entry name" value="CPAse_ATP-bd"/>
</dbReference>
<dbReference type="EMBL" id="GL883077">
    <property type="protein sequence ID" value="EGF91701.1"/>
    <property type="molecule type" value="Genomic_DNA"/>
</dbReference>
<dbReference type="OrthoDB" id="40611at2"/>
<accession>F4QHZ0</accession>
<evidence type="ECO:0000259" key="2">
    <source>
        <dbReference type="PROSITE" id="PS50975"/>
    </source>
</evidence>
<gene>
    <name evidence="3" type="ORF">ABI_01310</name>
</gene>
<keyword evidence="4" id="KW-1185">Reference proteome</keyword>
<dbReference type="HOGENOM" id="CLU_026180_0_0_5"/>
<dbReference type="Pfam" id="PF02655">
    <property type="entry name" value="ATP-grasp_3"/>
    <property type="match status" value="1"/>
</dbReference>
<dbReference type="PROSITE" id="PS00867">
    <property type="entry name" value="CPSASE_2"/>
    <property type="match status" value="1"/>
</dbReference>
<organism evidence="3 4">
    <name type="scientific">Asticcacaulis biprosthecium C19</name>
    <dbReference type="NCBI Taxonomy" id="715226"/>
    <lineage>
        <taxon>Bacteria</taxon>
        <taxon>Pseudomonadati</taxon>
        <taxon>Pseudomonadota</taxon>
        <taxon>Alphaproteobacteria</taxon>
        <taxon>Caulobacterales</taxon>
        <taxon>Caulobacteraceae</taxon>
        <taxon>Asticcacaulis</taxon>
    </lineage>
</organism>
<dbReference type="Gene3D" id="3.30.470.20">
    <property type="entry name" value="ATP-grasp fold, B domain"/>
    <property type="match status" value="1"/>
</dbReference>
<proteinExistence type="predicted"/>
<dbReference type="InterPro" id="IPR003806">
    <property type="entry name" value="ATP-grasp_PylC-type"/>
</dbReference>
<feature type="domain" description="ATP-grasp" evidence="2">
    <location>
        <begin position="111"/>
        <end position="287"/>
    </location>
</feature>